<evidence type="ECO:0000256" key="1">
    <source>
        <dbReference type="SAM" id="MobiDB-lite"/>
    </source>
</evidence>
<comment type="caution">
    <text evidence="2">The sequence shown here is derived from an EMBL/GenBank/DDBJ whole genome shotgun (WGS) entry which is preliminary data.</text>
</comment>
<feature type="compositionally biased region" description="Basic and acidic residues" evidence="1">
    <location>
        <begin position="316"/>
        <end position="334"/>
    </location>
</feature>
<keyword evidence="3" id="KW-1185">Reference proteome</keyword>
<feature type="region of interest" description="Disordered" evidence="1">
    <location>
        <begin position="282"/>
        <end position="334"/>
    </location>
</feature>
<feature type="compositionally biased region" description="Basic residues" evidence="1">
    <location>
        <begin position="301"/>
        <end position="311"/>
    </location>
</feature>
<dbReference type="AlphaFoldDB" id="A0AAD1XLN5"/>
<organism evidence="2 3">
    <name type="scientific">Euplotes crassus</name>
    <dbReference type="NCBI Taxonomy" id="5936"/>
    <lineage>
        <taxon>Eukaryota</taxon>
        <taxon>Sar</taxon>
        <taxon>Alveolata</taxon>
        <taxon>Ciliophora</taxon>
        <taxon>Intramacronucleata</taxon>
        <taxon>Spirotrichea</taxon>
        <taxon>Hypotrichia</taxon>
        <taxon>Euplotida</taxon>
        <taxon>Euplotidae</taxon>
        <taxon>Moneuplotes</taxon>
    </lineage>
</organism>
<feature type="compositionally biased region" description="Polar residues" evidence="1">
    <location>
        <begin position="197"/>
        <end position="210"/>
    </location>
</feature>
<evidence type="ECO:0000313" key="3">
    <source>
        <dbReference type="Proteomes" id="UP001295684"/>
    </source>
</evidence>
<sequence>MNFNKQRNISNRPLDYLKERKIPSYIPSKASFGTSQIGWESTRLGEKSVIKGSHKATILHLDAWKKNHFTDFSGKFSKSLDKELNMERGFPFNKLDQRRQKKLIKNVDRIQTRIKSRMSSIRAITPRRSEASSKSKRARSQTKFDHAQKNPQNQQRFTKRMRKTTQDLYNKIYEDKLKSHFVTPYPKFPYNLDKDTINLSDAQPKNMTRGTTRRKKSQERKNPLMGSSTKSRIQYYKTDKTERFAEIQKEIIARTLDNRKKNKGFSLFNDYSKSFSKRALKANSNEEKGESGFGSRLSSGQKKRTSCKRSTSRTSNAEKYDKQMERVYRNEERI</sequence>
<feature type="region of interest" description="Disordered" evidence="1">
    <location>
        <begin position="123"/>
        <end position="160"/>
    </location>
</feature>
<protein>
    <submittedName>
        <fullName evidence="2">Uncharacterized protein</fullName>
    </submittedName>
</protein>
<proteinExistence type="predicted"/>
<accession>A0AAD1XLN5</accession>
<name>A0AAD1XLN5_EUPCR</name>
<dbReference type="EMBL" id="CAMPGE010016363">
    <property type="protein sequence ID" value="CAI2374927.1"/>
    <property type="molecule type" value="Genomic_DNA"/>
</dbReference>
<reference evidence="2" key="1">
    <citation type="submission" date="2023-07" db="EMBL/GenBank/DDBJ databases">
        <authorList>
            <consortium name="AG Swart"/>
            <person name="Singh M."/>
            <person name="Singh A."/>
            <person name="Seah K."/>
            <person name="Emmerich C."/>
        </authorList>
    </citation>
    <scope>NUCLEOTIDE SEQUENCE</scope>
    <source>
        <strain evidence="2">DP1</strain>
    </source>
</reference>
<dbReference type="Proteomes" id="UP001295684">
    <property type="component" value="Unassembled WGS sequence"/>
</dbReference>
<gene>
    <name evidence="2" type="ORF">ECRASSUSDP1_LOCUS16285</name>
</gene>
<feature type="region of interest" description="Disordered" evidence="1">
    <location>
        <begin position="196"/>
        <end position="232"/>
    </location>
</feature>
<evidence type="ECO:0000313" key="2">
    <source>
        <dbReference type="EMBL" id="CAI2374927.1"/>
    </source>
</evidence>